<keyword evidence="2" id="KW-1185">Reference proteome</keyword>
<comment type="caution">
    <text evidence="1">The sequence shown here is derived from an EMBL/GenBank/DDBJ whole genome shotgun (WGS) entry which is preliminary data.</text>
</comment>
<organism evidence="1 2">
    <name type="scientific">Nocardioides marmoriginsengisoli</name>
    <dbReference type="NCBI Taxonomy" id="661483"/>
    <lineage>
        <taxon>Bacteria</taxon>
        <taxon>Bacillati</taxon>
        <taxon>Actinomycetota</taxon>
        <taxon>Actinomycetes</taxon>
        <taxon>Propionibacteriales</taxon>
        <taxon>Nocardioidaceae</taxon>
        <taxon>Nocardioides</taxon>
    </lineage>
</organism>
<sequence>MLHQGTRWVMRVSRLRAFETDAGRERFVAAFEDRQLTASASRLSRWEYGHSRGSHRLLRAYEEGTGLEPYLLFAVNDRQRRIAEDRFAGEPSVDVVQAVEAEDVYEILDRAVTARPVSGSDWYAMAAFAVANGYFYLTPANTRLLARRLIVELARSIGTGYLLRFEALHLLASMSRLDNAMLDELTAMISAGTTGMFGDAVSLILRSDPEVGRKLAEQLRTAESPVARQGYEWITEILRDRAPLPEPLLDRGEVAARREHLCQDLPAWAEAHLEVEVTKPLVDNALGGRSRLVRHEASLLMMTAGVQDAINGSLLDAFESETDPVWRTRLANLNEYLIPPPDPERLETLALAEQDPEVRRALWNSRAHARIPIEPGPGVLAQLADPTAQGGVTMALGLSGSIDQQLLDRPELEDVRGMLAWWRSQGPALRL</sequence>
<name>A0A3N0CAM4_9ACTN</name>
<protein>
    <submittedName>
        <fullName evidence="1">Uncharacterized protein</fullName>
    </submittedName>
</protein>
<dbReference type="EMBL" id="RJSE01000009">
    <property type="protein sequence ID" value="RNL60507.1"/>
    <property type="molecule type" value="Genomic_DNA"/>
</dbReference>
<evidence type="ECO:0000313" key="1">
    <source>
        <dbReference type="EMBL" id="RNL60507.1"/>
    </source>
</evidence>
<accession>A0A3N0CAM4</accession>
<reference evidence="1 2" key="1">
    <citation type="submission" date="2018-11" db="EMBL/GenBank/DDBJ databases">
        <authorList>
            <person name="Li F."/>
        </authorList>
    </citation>
    <scope>NUCLEOTIDE SEQUENCE [LARGE SCALE GENOMIC DNA]</scope>
    <source>
        <strain evidence="1 2">Gsoil 097</strain>
    </source>
</reference>
<proteinExistence type="predicted"/>
<evidence type="ECO:0000313" key="2">
    <source>
        <dbReference type="Proteomes" id="UP000267128"/>
    </source>
</evidence>
<gene>
    <name evidence="1" type="ORF">EFK50_19490</name>
</gene>
<dbReference type="AlphaFoldDB" id="A0A3N0CAM4"/>
<dbReference type="Proteomes" id="UP000267128">
    <property type="component" value="Unassembled WGS sequence"/>
</dbReference>